<proteinExistence type="predicted"/>
<accession>A0A265NH18</accession>
<dbReference type="Pfam" id="PF26344">
    <property type="entry name" value="YuzC"/>
    <property type="match status" value="1"/>
</dbReference>
<gene>
    <name evidence="1" type="ORF">CIL03_05215</name>
</gene>
<dbReference type="InterPro" id="IPR058870">
    <property type="entry name" value="YuzC"/>
</dbReference>
<name>A0A265NH18_9BACI</name>
<dbReference type="RefSeq" id="WP_094884242.1">
    <property type="nucleotide sequence ID" value="NZ_NPMS01000001.1"/>
</dbReference>
<protein>
    <submittedName>
        <fullName evidence="1">Uncharacterized protein</fullName>
    </submittedName>
</protein>
<dbReference type="Proteomes" id="UP000216498">
    <property type="component" value="Unassembled WGS sequence"/>
</dbReference>
<evidence type="ECO:0000313" key="2">
    <source>
        <dbReference type="Proteomes" id="UP000216498"/>
    </source>
</evidence>
<keyword evidence="2" id="KW-1185">Reference proteome</keyword>
<sequence>MYYMHHPRYYPAYYCPVYLPIRQYPPVDTKLFNKSAIETKKLMDDAGEVLDKLADSKEFNAEVMYAAQESNMAEVNRLINSIDVTSEVEVDFNPDNLRLEFKSRVEDTQCCKLTVALRWR</sequence>
<reference evidence="1 2" key="1">
    <citation type="submission" date="2017-08" db="EMBL/GenBank/DDBJ databases">
        <title>Virgibacillus indicus sp. nov. and Virgibacillus profoundi sp. nov, two moderately halophilic bacteria isolated from marine sediment by using the Microfluidic Streak Plate.</title>
        <authorList>
            <person name="Xu B."/>
            <person name="Hu B."/>
            <person name="Wang J."/>
            <person name="Zhu Y."/>
            <person name="Huang L."/>
            <person name="Du W."/>
            <person name="Huang Y."/>
        </authorList>
    </citation>
    <scope>NUCLEOTIDE SEQUENCE [LARGE SCALE GENOMIC DNA]</scope>
    <source>
        <strain evidence="1 2">IO3-P2-C2</strain>
    </source>
</reference>
<dbReference type="AlphaFoldDB" id="A0A265NH18"/>
<evidence type="ECO:0000313" key="1">
    <source>
        <dbReference type="EMBL" id="OZU90546.1"/>
    </source>
</evidence>
<organism evidence="1 2">
    <name type="scientific">Virgibacillus indicus</name>
    <dbReference type="NCBI Taxonomy" id="2024554"/>
    <lineage>
        <taxon>Bacteria</taxon>
        <taxon>Bacillati</taxon>
        <taxon>Bacillota</taxon>
        <taxon>Bacilli</taxon>
        <taxon>Bacillales</taxon>
        <taxon>Bacillaceae</taxon>
        <taxon>Virgibacillus</taxon>
    </lineage>
</organism>
<dbReference type="EMBL" id="NPMS01000001">
    <property type="protein sequence ID" value="OZU90546.1"/>
    <property type="molecule type" value="Genomic_DNA"/>
</dbReference>
<dbReference type="OrthoDB" id="2615349at2"/>
<comment type="caution">
    <text evidence="1">The sequence shown here is derived from an EMBL/GenBank/DDBJ whole genome shotgun (WGS) entry which is preliminary data.</text>
</comment>